<gene>
    <name evidence="2" type="ORF">FWILDA_LOCUS13397</name>
</gene>
<dbReference type="EMBL" id="CAMKVN010004967">
    <property type="protein sequence ID" value="CAI2188072.1"/>
    <property type="molecule type" value="Genomic_DNA"/>
</dbReference>
<evidence type="ECO:0000259" key="1">
    <source>
        <dbReference type="PROSITE" id="PS50097"/>
    </source>
</evidence>
<dbReference type="InterPro" id="IPR000210">
    <property type="entry name" value="BTB/POZ_dom"/>
</dbReference>
<keyword evidence="3" id="KW-1185">Reference proteome</keyword>
<dbReference type="OrthoDB" id="6359816at2759"/>
<sequence>MILDISQLYNNSNDNAELLLQDISNLYNNSNNHDVKIIVGNNNNVETFKAHSIILRIRSNYFNGVLSNKWRYKKDKNFTIIEQQNIKPQAFKIILEYFYTGSYSLDESNQEYIIELLFACDELELAELVTHIQENIIYNHTSWIQQNFVKFYKLPFKCKLMQGGYKFFEDKKFQIIREYCEELFYIRHELLFESKDFVTISKPLLITIIKKDDLELEEIDIWNYVIKWGMKQTPEIKSEISELTQQDLEVLKNRLRNVLQHVRFFTMSYDEFWDDIWPLKGIFSDHLLDKLVDYNLNSIVKISPPTNSLTKRIPKKFDDSNIISYGQANTLLNWIFNEDVKIECKLHVSYDLKLVHCGSRDGMDLETFYELCGSEYAQREFGAEIQKLIEFYNQTITIATSTDTLRITDEHVKTMSKRKPDSNF</sequence>
<dbReference type="InterPro" id="IPR051481">
    <property type="entry name" value="BTB-POZ/Galectin-3-binding"/>
</dbReference>
<proteinExistence type="predicted"/>
<organism evidence="2 3">
    <name type="scientific">Funneliformis geosporum</name>
    <dbReference type="NCBI Taxonomy" id="1117311"/>
    <lineage>
        <taxon>Eukaryota</taxon>
        <taxon>Fungi</taxon>
        <taxon>Fungi incertae sedis</taxon>
        <taxon>Mucoromycota</taxon>
        <taxon>Glomeromycotina</taxon>
        <taxon>Glomeromycetes</taxon>
        <taxon>Glomerales</taxon>
        <taxon>Glomeraceae</taxon>
        <taxon>Funneliformis</taxon>
    </lineage>
</organism>
<dbReference type="PROSITE" id="PS50097">
    <property type="entry name" value="BTB"/>
    <property type="match status" value="1"/>
</dbReference>
<dbReference type="Pfam" id="PF00651">
    <property type="entry name" value="BTB"/>
    <property type="match status" value="1"/>
</dbReference>
<dbReference type="PANTHER" id="PTHR24410:SF23">
    <property type="entry name" value="BTB DOMAIN-CONTAINING PROTEIN-RELATED"/>
    <property type="match status" value="1"/>
</dbReference>
<accession>A0A9W4T183</accession>
<reference evidence="2" key="1">
    <citation type="submission" date="2022-08" db="EMBL/GenBank/DDBJ databases">
        <authorList>
            <person name="Kallberg Y."/>
            <person name="Tangrot J."/>
            <person name="Rosling A."/>
        </authorList>
    </citation>
    <scope>NUCLEOTIDE SEQUENCE</scope>
    <source>
        <strain evidence="2">Wild A</strain>
    </source>
</reference>
<dbReference type="Pfam" id="PF07707">
    <property type="entry name" value="BACK"/>
    <property type="match status" value="1"/>
</dbReference>
<dbReference type="SUPFAM" id="SSF54695">
    <property type="entry name" value="POZ domain"/>
    <property type="match status" value="1"/>
</dbReference>
<evidence type="ECO:0000313" key="2">
    <source>
        <dbReference type="EMBL" id="CAI2188072.1"/>
    </source>
</evidence>
<dbReference type="Gene3D" id="3.30.710.10">
    <property type="entry name" value="Potassium Channel Kv1.1, Chain A"/>
    <property type="match status" value="1"/>
</dbReference>
<dbReference type="InterPro" id="IPR011705">
    <property type="entry name" value="BACK"/>
</dbReference>
<evidence type="ECO:0000313" key="3">
    <source>
        <dbReference type="Proteomes" id="UP001153678"/>
    </source>
</evidence>
<dbReference type="PANTHER" id="PTHR24410">
    <property type="entry name" value="HL07962P-RELATED"/>
    <property type="match status" value="1"/>
</dbReference>
<dbReference type="CDD" id="cd18186">
    <property type="entry name" value="BTB_POZ_ZBTB_KLHL-like"/>
    <property type="match status" value="1"/>
</dbReference>
<feature type="non-terminal residue" evidence="2">
    <location>
        <position position="424"/>
    </location>
</feature>
<name>A0A9W4T183_9GLOM</name>
<comment type="caution">
    <text evidence="2">The sequence shown here is derived from an EMBL/GenBank/DDBJ whole genome shotgun (WGS) entry which is preliminary data.</text>
</comment>
<feature type="domain" description="BTB" evidence="1">
    <location>
        <begin position="33"/>
        <end position="107"/>
    </location>
</feature>
<dbReference type="InterPro" id="IPR011333">
    <property type="entry name" value="SKP1/BTB/POZ_sf"/>
</dbReference>
<protein>
    <submittedName>
        <fullName evidence="2">9128_t:CDS:1</fullName>
    </submittedName>
</protein>
<dbReference type="Gene3D" id="1.25.40.420">
    <property type="match status" value="1"/>
</dbReference>
<dbReference type="AlphaFoldDB" id="A0A9W4T183"/>
<dbReference type="SMART" id="SM00225">
    <property type="entry name" value="BTB"/>
    <property type="match status" value="1"/>
</dbReference>
<dbReference type="Proteomes" id="UP001153678">
    <property type="component" value="Unassembled WGS sequence"/>
</dbReference>